<dbReference type="FunFam" id="3.40.50.300:FF:000001">
    <property type="entry name" value="ATP-dependent zinc metalloprotease FtsH"/>
    <property type="match status" value="1"/>
</dbReference>
<feature type="transmembrane region" description="Helical" evidence="18">
    <location>
        <begin position="118"/>
        <end position="140"/>
    </location>
</feature>
<keyword evidence="20" id="KW-0131">Cell cycle</keyword>
<dbReference type="GO" id="GO:0005524">
    <property type="term" value="F:ATP binding"/>
    <property type="evidence" value="ECO:0007669"/>
    <property type="project" value="UniProtKB-KW"/>
</dbReference>
<dbReference type="GO" id="GO:0004222">
    <property type="term" value="F:metalloendopeptidase activity"/>
    <property type="evidence" value="ECO:0007669"/>
    <property type="project" value="InterPro"/>
</dbReference>
<comment type="similarity">
    <text evidence="15">In the central section; belongs to the AAA ATPase family.</text>
</comment>
<keyword evidence="14 18" id="KW-0472">Membrane</keyword>
<dbReference type="SUPFAM" id="SSF140990">
    <property type="entry name" value="FtsH protease domain-like"/>
    <property type="match status" value="1"/>
</dbReference>
<comment type="similarity">
    <text evidence="16">Belongs to the AAA ATPase family.</text>
</comment>
<dbReference type="GO" id="GO:0008270">
    <property type="term" value="F:zinc ion binding"/>
    <property type="evidence" value="ECO:0007669"/>
    <property type="project" value="InterPro"/>
</dbReference>
<dbReference type="Gene3D" id="3.30.720.210">
    <property type="match status" value="1"/>
</dbReference>
<evidence type="ECO:0000256" key="9">
    <source>
        <dbReference type="ARBA" id="ARBA00022801"/>
    </source>
</evidence>
<dbReference type="Pfam" id="PF17862">
    <property type="entry name" value="AAA_lid_3"/>
    <property type="match status" value="1"/>
</dbReference>
<dbReference type="InterPro" id="IPR027417">
    <property type="entry name" value="P-loop_NTPase"/>
</dbReference>
<dbReference type="InterPro" id="IPR011546">
    <property type="entry name" value="Pept_M41_FtsH_extracell"/>
</dbReference>
<name>A0A2M7M415_9BACT</name>
<dbReference type="Gene3D" id="3.40.50.300">
    <property type="entry name" value="P-loop containing nucleotide triphosphate hydrolases"/>
    <property type="match status" value="1"/>
</dbReference>
<keyword evidence="4" id="KW-1003">Cell membrane</keyword>
<reference evidence="21" key="1">
    <citation type="submission" date="2017-09" db="EMBL/GenBank/DDBJ databases">
        <title>Depth-based differentiation of microbial function through sediment-hosted aquifers and enrichment of novel symbionts in the deep terrestrial subsurface.</title>
        <authorList>
            <person name="Probst A.J."/>
            <person name="Ladd B."/>
            <person name="Jarett J.K."/>
            <person name="Geller-Mcgrath D.E."/>
            <person name="Sieber C.M.K."/>
            <person name="Emerson J.B."/>
            <person name="Anantharaman K."/>
            <person name="Thomas B.C."/>
            <person name="Malmstrom R."/>
            <person name="Stieglmeier M."/>
            <person name="Klingl A."/>
            <person name="Woyke T."/>
            <person name="Ryan C.M."/>
            <person name="Banfield J.F."/>
        </authorList>
    </citation>
    <scope>NUCLEOTIDE SEQUENCE [LARGE SCALE GENOMIC DNA]</scope>
</reference>
<evidence type="ECO:0000256" key="3">
    <source>
        <dbReference type="ARBA" id="ARBA00010044"/>
    </source>
</evidence>
<dbReference type="GO" id="GO:0016887">
    <property type="term" value="F:ATP hydrolysis activity"/>
    <property type="evidence" value="ECO:0007669"/>
    <property type="project" value="InterPro"/>
</dbReference>
<comment type="caution">
    <text evidence="20">The sequence shown here is derived from an EMBL/GenBank/DDBJ whole genome shotgun (WGS) entry which is preliminary data.</text>
</comment>
<accession>A0A2M7M415</accession>
<keyword evidence="7" id="KW-0479">Metal-binding</keyword>
<keyword evidence="8 16" id="KW-0547">Nucleotide-binding</keyword>
<dbReference type="CDD" id="cd19501">
    <property type="entry name" value="RecA-like_FtsH"/>
    <property type="match status" value="1"/>
</dbReference>
<dbReference type="PROSITE" id="PS00674">
    <property type="entry name" value="AAA"/>
    <property type="match status" value="1"/>
</dbReference>
<keyword evidence="10" id="KW-0862">Zinc</keyword>
<dbReference type="SMART" id="SM00382">
    <property type="entry name" value="AAA"/>
    <property type="match status" value="1"/>
</dbReference>
<dbReference type="Proteomes" id="UP000229703">
    <property type="component" value="Unassembled WGS sequence"/>
</dbReference>
<gene>
    <name evidence="20" type="ORF">COZ37_02540</name>
</gene>
<dbReference type="InterPro" id="IPR003593">
    <property type="entry name" value="AAA+_ATPase"/>
</dbReference>
<dbReference type="GO" id="GO:0051301">
    <property type="term" value="P:cell division"/>
    <property type="evidence" value="ECO:0007669"/>
    <property type="project" value="UniProtKB-KW"/>
</dbReference>
<evidence type="ECO:0000256" key="10">
    <source>
        <dbReference type="ARBA" id="ARBA00022833"/>
    </source>
</evidence>
<keyword evidence="9" id="KW-0378">Hydrolase</keyword>
<evidence type="ECO:0000256" key="11">
    <source>
        <dbReference type="ARBA" id="ARBA00022840"/>
    </source>
</evidence>
<sequence length="616" mass="68706">MEKKKKKPENLKGNFAKGLIFWLLLGVFLFSLLKFSNLEEKKSPQKINDSEFFQQVESEEISGIVTIKGTTQPAGKFISGNLKDGKKFSTYTEDPNLYEFLKKQPNIKIYSQPESKSIWLNLLYSVLPIVLIFGLLWFFVARQVSKGGDRVLSFGKSRIVPLSESKQKITFADVAGLKEAKEELKEIIEFLKDPKKFQRLGGKIPKGVLLVGPPGTGKTLLAKAVSGEAGVPFLSMSGSDFVEMFVGVGASRVRDLFHQARQKAPAIVFIDEIDAVGRQRFAGLGGGHDEREQTLNQLLVEMDGFSTEEGVILMAATNRPDVLDPALVRRGRFDRQVVVTWPDIKEREGILKVHTKKIKLHPEVDLQIVARGTPGLSGADLALLANEAALLASRNNKESVEMDDFEEAKDKVMMGMEKKSLLISEKEKKIIAYHEAGHTLVQKFIPDANPIHKVTIIPRGCALGITHILPEEDTYIESNVFYQGELATLLAGRSAELLIFGKSYTGAENDLQIATELARKMVCEWGMSEKLGPITYRKRPAEVFLGRDLTQRGEHSEATSREIDQEVKSLIETAQRTAKEILEKNREKLEKIATALLEKETLTGEEINKIINGQEK</sequence>
<evidence type="ECO:0000256" key="5">
    <source>
        <dbReference type="ARBA" id="ARBA00022670"/>
    </source>
</evidence>
<dbReference type="FunFam" id="1.10.8.60:FF:000001">
    <property type="entry name" value="ATP-dependent zinc metalloprotease FtsH"/>
    <property type="match status" value="1"/>
</dbReference>
<dbReference type="Pfam" id="PF01434">
    <property type="entry name" value="Peptidase_M41"/>
    <property type="match status" value="1"/>
</dbReference>
<evidence type="ECO:0000256" key="16">
    <source>
        <dbReference type="RuleBase" id="RU003651"/>
    </source>
</evidence>
<keyword evidence="17" id="KW-0175">Coiled coil</keyword>
<keyword evidence="11 16" id="KW-0067">ATP-binding</keyword>
<dbReference type="Pfam" id="PF06480">
    <property type="entry name" value="FtsH_ext"/>
    <property type="match status" value="1"/>
</dbReference>
<dbReference type="InterPro" id="IPR041569">
    <property type="entry name" value="AAA_lid_3"/>
</dbReference>
<evidence type="ECO:0000256" key="4">
    <source>
        <dbReference type="ARBA" id="ARBA00022475"/>
    </source>
</evidence>
<evidence type="ECO:0000256" key="13">
    <source>
        <dbReference type="ARBA" id="ARBA00023049"/>
    </source>
</evidence>
<dbReference type="Gene3D" id="1.20.58.760">
    <property type="entry name" value="Peptidase M41"/>
    <property type="match status" value="1"/>
</dbReference>
<dbReference type="GO" id="GO:0030163">
    <property type="term" value="P:protein catabolic process"/>
    <property type="evidence" value="ECO:0007669"/>
    <property type="project" value="TreeGrafter"/>
</dbReference>
<evidence type="ECO:0000256" key="6">
    <source>
        <dbReference type="ARBA" id="ARBA00022692"/>
    </source>
</evidence>
<dbReference type="Gene3D" id="1.10.8.60">
    <property type="match status" value="1"/>
</dbReference>
<evidence type="ECO:0000256" key="2">
    <source>
        <dbReference type="ARBA" id="ARBA00004370"/>
    </source>
</evidence>
<dbReference type="InterPro" id="IPR003960">
    <property type="entry name" value="ATPase_AAA_CS"/>
</dbReference>
<evidence type="ECO:0000256" key="12">
    <source>
        <dbReference type="ARBA" id="ARBA00022989"/>
    </source>
</evidence>
<evidence type="ECO:0000313" key="20">
    <source>
        <dbReference type="EMBL" id="PIX77461.1"/>
    </source>
</evidence>
<evidence type="ECO:0000256" key="14">
    <source>
        <dbReference type="ARBA" id="ARBA00023136"/>
    </source>
</evidence>
<keyword evidence="13" id="KW-0482">Metalloprotease</keyword>
<dbReference type="GO" id="GO:0004176">
    <property type="term" value="F:ATP-dependent peptidase activity"/>
    <property type="evidence" value="ECO:0007669"/>
    <property type="project" value="InterPro"/>
</dbReference>
<organism evidence="20 21">
    <name type="scientific">bacterium (Candidatus Ratteibacteria) CG_4_10_14_3_um_filter_41_18</name>
    <dbReference type="NCBI Taxonomy" id="2014287"/>
    <lineage>
        <taxon>Bacteria</taxon>
        <taxon>Candidatus Ratteibacteria</taxon>
    </lineage>
</organism>
<feature type="transmembrane region" description="Helical" evidence="18">
    <location>
        <begin position="15"/>
        <end position="33"/>
    </location>
</feature>
<dbReference type="InterPro" id="IPR000642">
    <property type="entry name" value="Peptidase_M41"/>
</dbReference>
<evidence type="ECO:0000256" key="15">
    <source>
        <dbReference type="ARBA" id="ARBA00061570"/>
    </source>
</evidence>
<dbReference type="PANTHER" id="PTHR23076:SF97">
    <property type="entry name" value="ATP-DEPENDENT ZINC METALLOPROTEASE YME1L1"/>
    <property type="match status" value="1"/>
</dbReference>
<keyword evidence="5" id="KW-0645">Protease</keyword>
<comment type="cofactor">
    <cofactor evidence="1">
        <name>Zn(2+)</name>
        <dbReference type="ChEBI" id="CHEBI:29105"/>
    </cofactor>
</comment>
<evidence type="ECO:0000313" key="21">
    <source>
        <dbReference type="Proteomes" id="UP000229703"/>
    </source>
</evidence>
<dbReference type="SUPFAM" id="SSF52540">
    <property type="entry name" value="P-loop containing nucleoside triphosphate hydrolases"/>
    <property type="match status" value="1"/>
</dbReference>
<dbReference type="PANTHER" id="PTHR23076">
    <property type="entry name" value="METALLOPROTEASE M41 FTSH"/>
    <property type="match status" value="1"/>
</dbReference>
<dbReference type="GO" id="GO:0005886">
    <property type="term" value="C:plasma membrane"/>
    <property type="evidence" value="ECO:0007669"/>
    <property type="project" value="TreeGrafter"/>
</dbReference>
<dbReference type="FunFam" id="1.20.58.760:FF:000001">
    <property type="entry name" value="ATP-dependent zinc metalloprotease FtsH"/>
    <property type="match status" value="1"/>
</dbReference>
<keyword evidence="12 18" id="KW-1133">Transmembrane helix</keyword>
<evidence type="ECO:0000256" key="8">
    <source>
        <dbReference type="ARBA" id="ARBA00022741"/>
    </source>
</evidence>
<dbReference type="HAMAP" id="MF_01458">
    <property type="entry name" value="FtsH"/>
    <property type="match status" value="1"/>
</dbReference>
<keyword evidence="20" id="KW-0132">Cell division</keyword>
<evidence type="ECO:0000256" key="18">
    <source>
        <dbReference type="SAM" id="Phobius"/>
    </source>
</evidence>
<evidence type="ECO:0000256" key="17">
    <source>
        <dbReference type="SAM" id="Coils"/>
    </source>
</evidence>
<dbReference type="InterPro" id="IPR003959">
    <property type="entry name" value="ATPase_AAA_core"/>
</dbReference>
<dbReference type="InterPro" id="IPR037219">
    <property type="entry name" value="Peptidase_M41-like"/>
</dbReference>
<dbReference type="GO" id="GO:0006508">
    <property type="term" value="P:proteolysis"/>
    <property type="evidence" value="ECO:0007669"/>
    <property type="project" value="UniProtKB-KW"/>
</dbReference>
<feature type="coiled-coil region" evidence="17">
    <location>
        <begin position="571"/>
        <end position="599"/>
    </location>
</feature>
<keyword evidence="6 18" id="KW-0812">Transmembrane</keyword>
<evidence type="ECO:0000256" key="7">
    <source>
        <dbReference type="ARBA" id="ARBA00022723"/>
    </source>
</evidence>
<protein>
    <submittedName>
        <fullName evidence="20">Cell division protein FtsH</fullName>
    </submittedName>
</protein>
<dbReference type="InterPro" id="IPR005936">
    <property type="entry name" value="FtsH"/>
</dbReference>
<proteinExistence type="inferred from homology"/>
<dbReference type="EMBL" id="PFJK01000109">
    <property type="protein sequence ID" value="PIX77461.1"/>
    <property type="molecule type" value="Genomic_DNA"/>
</dbReference>
<evidence type="ECO:0000259" key="19">
    <source>
        <dbReference type="SMART" id="SM00382"/>
    </source>
</evidence>
<feature type="non-terminal residue" evidence="20">
    <location>
        <position position="616"/>
    </location>
</feature>
<dbReference type="AlphaFoldDB" id="A0A2M7M415"/>
<dbReference type="Pfam" id="PF00004">
    <property type="entry name" value="AAA"/>
    <property type="match status" value="1"/>
</dbReference>
<comment type="subcellular location">
    <subcellularLocation>
        <location evidence="2">Membrane</location>
    </subcellularLocation>
</comment>
<evidence type="ECO:0000256" key="1">
    <source>
        <dbReference type="ARBA" id="ARBA00001947"/>
    </source>
</evidence>
<dbReference type="NCBIfam" id="TIGR01241">
    <property type="entry name" value="FtsH_fam"/>
    <property type="match status" value="1"/>
</dbReference>
<comment type="similarity">
    <text evidence="3">In the C-terminal section; belongs to the peptidase M41 family.</text>
</comment>
<feature type="domain" description="AAA+ ATPase" evidence="19">
    <location>
        <begin position="204"/>
        <end position="343"/>
    </location>
</feature>